<dbReference type="CDD" id="cd00402">
    <property type="entry name" value="Riboflavin_synthase_like"/>
    <property type="match status" value="1"/>
</dbReference>
<reference evidence="12 13" key="1">
    <citation type="submission" date="2018-11" db="EMBL/GenBank/DDBJ databases">
        <title>Genome squencing of methanotrophic bacteria isolated from alkaline groundwater in Korea.</title>
        <authorList>
            <person name="Nguyen L.N."/>
        </authorList>
    </citation>
    <scope>NUCLEOTIDE SEQUENCE [LARGE SCALE GENOMIC DNA]</scope>
    <source>
        <strain evidence="12 13">GW6</strain>
    </source>
</reference>
<dbReference type="Gene3D" id="2.40.30.20">
    <property type="match status" value="2"/>
</dbReference>
<evidence type="ECO:0000256" key="5">
    <source>
        <dbReference type="ARBA" id="ARBA00013950"/>
    </source>
</evidence>
<dbReference type="AlphaFoldDB" id="A0A3G8M4W7"/>
<dbReference type="EC" id="2.5.1.9" evidence="4 9"/>
<comment type="pathway">
    <text evidence="3">Cofactor biosynthesis; riboflavin biosynthesis; riboflavin from 2-hydroxy-3-oxobutyl phosphate and 5-amino-6-(D-ribitylamino)uracil: step 2/2.</text>
</comment>
<feature type="repeat" description="Lumazine-binding" evidence="10">
    <location>
        <begin position="1"/>
        <end position="100"/>
    </location>
</feature>
<dbReference type="GO" id="GO:0009231">
    <property type="term" value="P:riboflavin biosynthetic process"/>
    <property type="evidence" value="ECO:0007669"/>
    <property type="project" value="UniProtKB-KW"/>
</dbReference>
<evidence type="ECO:0000256" key="2">
    <source>
        <dbReference type="ARBA" id="ARBA00002803"/>
    </source>
</evidence>
<dbReference type="Proteomes" id="UP000273982">
    <property type="component" value="Chromosome"/>
</dbReference>
<dbReference type="PIRSF" id="PIRSF000498">
    <property type="entry name" value="Riboflavin_syn_A"/>
    <property type="match status" value="1"/>
</dbReference>
<comment type="function">
    <text evidence="2">Catalyzes the dismutation of two molecules of 6,7-dimethyl-8-ribityllumazine, resulting in the formation of riboflavin and 5-amino-6-(D-ribitylamino)uracil.</text>
</comment>
<dbReference type="NCBIfam" id="TIGR00187">
    <property type="entry name" value="ribE"/>
    <property type="match status" value="1"/>
</dbReference>
<dbReference type="EMBL" id="CP034086">
    <property type="protein sequence ID" value="AZG76684.1"/>
    <property type="molecule type" value="Genomic_DNA"/>
</dbReference>
<dbReference type="InterPro" id="IPR001783">
    <property type="entry name" value="Lumazine-bd"/>
</dbReference>
<dbReference type="Pfam" id="PF00677">
    <property type="entry name" value="Lum_binding"/>
    <property type="match status" value="2"/>
</dbReference>
<feature type="domain" description="Lumazine-binding" evidence="11">
    <location>
        <begin position="1"/>
        <end position="100"/>
    </location>
</feature>
<keyword evidence="7 12" id="KW-0808">Transferase</keyword>
<evidence type="ECO:0000256" key="6">
    <source>
        <dbReference type="ARBA" id="ARBA00022619"/>
    </source>
</evidence>
<dbReference type="PROSITE" id="PS51177">
    <property type="entry name" value="LUMAZINE_BIND"/>
    <property type="match status" value="2"/>
</dbReference>
<evidence type="ECO:0000256" key="4">
    <source>
        <dbReference type="ARBA" id="ARBA00012827"/>
    </source>
</evidence>
<dbReference type="NCBIfam" id="NF006767">
    <property type="entry name" value="PRK09289.1"/>
    <property type="match status" value="1"/>
</dbReference>
<evidence type="ECO:0000313" key="13">
    <source>
        <dbReference type="Proteomes" id="UP000273982"/>
    </source>
</evidence>
<feature type="domain" description="Lumazine-binding" evidence="11">
    <location>
        <begin position="101"/>
        <end position="209"/>
    </location>
</feature>
<keyword evidence="6" id="KW-0686">Riboflavin biosynthesis</keyword>
<evidence type="ECO:0000259" key="11">
    <source>
        <dbReference type="PROSITE" id="PS51177"/>
    </source>
</evidence>
<dbReference type="SUPFAM" id="SSF63380">
    <property type="entry name" value="Riboflavin synthase domain-like"/>
    <property type="match status" value="2"/>
</dbReference>
<accession>A0A3G8M4W7</accession>
<dbReference type="PANTHER" id="PTHR21098">
    <property type="entry name" value="RIBOFLAVIN SYNTHASE ALPHA CHAIN"/>
    <property type="match status" value="1"/>
</dbReference>
<dbReference type="NCBIfam" id="NF009566">
    <property type="entry name" value="PRK13020.1"/>
    <property type="match status" value="1"/>
</dbReference>
<organism evidence="12 13">
    <name type="scientific">Methylocystis rosea</name>
    <dbReference type="NCBI Taxonomy" id="173366"/>
    <lineage>
        <taxon>Bacteria</taxon>
        <taxon>Pseudomonadati</taxon>
        <taxon>Pseudomonadota</taxon>
        <taxon>Alphaproteobacteria</taxon>
        <taxon>Hyphomicrobiales</taxon>
        <taxon>Methylocystaceae</taxon>
        <taxon>Methylocystis</taxon>
    </lineage>
</organism>
<dbReference type="GO" id="GO:0004746">
    <property type="term" value="F:riboflavin synthase activity"/>
    <property type="evidence" value="ECO:0007669"/>
    <property type="project" value="UniProtKB-UniRule"/>
</dbReference>
<dbReference type="KEGG" id="mros:EHO51_08090"/>
<proteinExistence type="predicted"/>
<evidence type="ECO:0000256" key="9">
    <source>
        <dbReference type="NCBIfam" id="TIGR00187"/>
    </source>
</evidence>
<keyword evidence="8" id="KW-0677">Repeat</keyword>
<evidence type="ECO:0000256" key="3">
    <source>
        <dbReference type="ARBA" id="ARBA00004887"/>
    </source>
</evidence>
<gene>
    <name evidence="12" type="ORF">EHO51_08090</name>
</gene>
<evidence type="ECO:0000313" key="12">
    <source>
        <dbReference type="EMBL" id="AZG76684.1"/>
    </source>
</evidence>
<evidence type="ECO:0000256" key="10">
    <source>
        <dbReference type="PROSITE-ProRule" id="PRU00524"/>
    </source>
</evidence>
<sequence>MFTGIVTDVGEVIAMTPRGELRRLRIACSYDADGIALGASIACSGVCLTVVAVAREGGRTVFEVDAAAETLAVTTVGTWACGTRVNLERALKIGDELGGHIVTGHVDGVARILSRDDFCDRAPEGRPSEETSMSRFWVEAPRALSRFIAKKGSVALDGVSLTVNEVDGDTFSVLLIPHTLSVTTLGARRAGDAINIEVDLMARYAARLSEAG</sequence>
<dbReference type="InterPro" id="IPR026017">
    <property type="entry name" value="Lumazine-bd_dom"/>
</dbReference>
<dbReference type="PANTHER" id="PTHR21098:SF12">
    <property type="entry name" value="RIBOFLAVIN SYNTHASE"/>
    <property type="match status" value="1"/>
</dbReference>
<dbReference type="InterPro" id="IPR023366">
    <property type="entry name" value="ATP_synth_asu-like_sf"/>
</dbReference>
<comment type="catalytic activity">
    <reaction evidence="1">
        <text>2 6,7-dimethyl-8-(1-D-ribityl)lumazine + H(+) = 5-amino-6-(D-ribitylamino)uracil + riboflavin</text>
        <dbReference type="Rhea" id="RHEA:20772"/>
        <dbReference type="ChEBI" id="CHEBI:15378"/>
        <dbReference type="ChEBI" id="CHEBI:15934"/>
        <dbReference type="ChEBI" id="CHEBI:57986"/>
        <dbReference type="ChEBI" id="CHEBI:58201"/>
        <dbReference type="EC" id="2.5.1.9"/>
    </reaction>
</comment>
<dbReference type="FunFam" id="2.40.30.20:FF:000003">
    <property type="entry name" value="Riboflavin synthase, alpha subunit"/>
    <property type="match status" value="1"/>
</dbReference>
<name>A0A3G8M4W7_9HYPH</name>
<evidence type="ECO:0000256" key="1">
    <source>
        <dbReference type="ARBA" id="ARBA00000968"/>
    </source>
</evidence>
<evidence type="ECO:0000256" key="8">
    <source>
        <dbReference type="ARBA" id="ARBA00022737"/>
    </source>
</evidence>
<dbReference type="RefSeq" id="WP_124738456.1">
    <property type="nucleotide sequence ID" value="NZ_CP034086.1"/>
</dbReference>
<feature type="repeat" description="Lumazine-binding" evidence="10">
    <location>
        <begin position="101"/>
        <end position="209"/>
    </location>
</feature>
<protein>
    <recommendedName>
        <fullName evidence="5 9">Riboflavin synthase</fullName>
        <ecNumber evidence="4 9">2.5.1.9</ecNumber>
    </recommendedName>
</protein>
<evidence type="ECO:0000256" key="7">
    <source>
        <dbReference type="ARBA" id="ARBA00022679"/>
    </source>
</evidence>
<dbReference type="InterPro" id="IPR017938">
    <property type="entry name" value="Riboflavin_synthase-like_b-brl"/>
</dbReference>